<accession>A0A6C0KKX8</accession>
<organism evidence="1">
    <name type="scientific">viral metagenome</name>
    <dbReference type="NCBI Taxonomy" id="1070528"/>
    <lineage>
        <taxon>unclassified sequences</taxon>
        <taxon>metagenomes</taxon>
        <taxon>organismal metagenomes</taxon>
    </lineage>
</organism>
<name>A0A6C0KKX8_9ZZZZ</name>
<sequence length="173" mass="21368">MPYNLHYTSTISNDVKIIDMDDAYKLSSFWYEEMKYQQKYEEQEQTDTFNRRNIKYLYSNNNDDYLNMNNMMNFKYNVETNNLNTNEYIIWKPKIKPQFMNEKKTNSLFYPCFRQCMCLIGFQRSFNDIYIENMIYSPFWKGDVRYIQKKTKTTLIDYFLSELKYREIHFCDA</sequence>
<reference evidence="1" key="1">
    <citation type="journal article" date="2020" name="Nature">
        <title>Giant virus diversity and host interactions through global metagenomics.</title>
        <authorList>
            <person name="Schulz F."/>
            <person name="Roux S."/>
            <person name="Paez-Espino D."/>
            <person name="Jungbluth S."/>
            <person name="Walsh D.A."/>
            <person name="Denef V.J."/>
            <person name="McMahon K.D."/>
            <person name="Konstantinidis K.T."/>
            <person name="Eloe-Fadrosh E.A."/>
            <person name="Kyrpides N.C."/>
            <person name="Woyke T."/>
        </authorList>
    </citation>
    <scope>NUCLEOTIDE SEQUENCE</scope>
    <source>
        <strain evidence="1">GVMAG-S-3300012919-55</strain>
    </source>
</reference>
<evidence type="ECO:0000313" key="1">
    <source>
        <dbReference type="EMBL" id="QHU17816.1"/>
    </source>
</evidence>
<dbReference type="AlphaFoldDB" id="A0A6C0KKX8"/>
<proteinExistence type="predicted"/>
<protein>
    <submittedName>
        <fullName evidence="1">Uncharacterized protein</fullName>
    </submittedName>
</protein>
<dbReference type="EMBL" id="MN740918">
    <property type="protein sequence ID" value="QHU17816.1"/>
    <property type="molecule type" value="Genomic_DNA"/>
</dbReference>